<protein>
    <recommendedName>
        <fullName evidence="2">PWWP domain-containing protein</fullName>
    </recommendedName>
</protein>
<feature type="compositionally biased region" description="Basic and acidic residues" evidence="1">
    <location>
        <begin position="246"/>
        <end position="272"/>
    </location>
</feature>
<dbReference type="Gene3D" id="2.30.30.140">
    <property type="match status" value="1"/>
</dbReference>
<feature type="compositionally biased region" description="Acidic residues" evidence="1">
    <location>
        <begin position="273"/>
        <end position="285"/>
    </location>
</feature>
<dbReference type="OrthoDB" id="62853at2759"/>
<dbReference type="Proteomes" id="UP000799302">
    <property type="component" value="Unassembled WGS sequence"/>
</dbReference>
<gene>
    <name evidence="3" type="ORF">BT63DRAFT_24523</name>
</gene>
<evidence type="ECO:0000259" key="2">
    <source>
        <dbReference type="PROSITE" id="PS50812"/>
    </source>
</evidence>
<evidence type="ECO:0000256" key="1">
    <source>
        <dbReference type="SAM" id="MobiDB-lite"/>
    </source>
</evidence>
<dbReference type="SMART" id="SM00293">
    <property type="entry name" value="PWWP"/>
    <property type="match status" value="1"/>
</dbReference>
<proteinExistence type="predicted"/>
<feature type="compositionally biased region" description="Basic and acidic residues" evidence="1">
    <location>
        <begin position="335"/>
        <end position="344"/>
    </location>
</feature>
<sequence>MADDAASPVAQAVADKAVESPKDVSLNDAPEADEAPAAPPSAENGKLTEDTAAATEQPTSADVDETVADASEAPVAANGDAAPTPASKKNSKRKSVSTPAKKLNKKKSMPNLHLDVKPGEYWYVQMKGYPAWPAIVCDEEMLPASLLKYRPVSTMRLDGTYREDFEEGGKNVRDRRYPVMFLGTNEFAWQVNTDLVPLDIDELKAIVERNEVGKKTKALWSAYEVAAEGHDLEYFKTMLKEHELHLQQEQERAIEEVEDKKAKKEKKGKKDDDGDIEMDDAEEEVTDKKKSAKKRKKSLGDGVEESGKKTKIVLKGLKSTGDDDQPKPKKAKKAKVTESEEPEAKATPQAPMTKEERLQKREKTIYYLRHRLQKGLVNKEKKPSEDDMDIMAEHLRTLESFPDLEASIIRQTKINKLLKAVIKVPDLPRDEEFQFKDRCHKLLATWTESLNADEDKTPAVENGVTNGKSEEPADAEAAAEKPKESVPNGKEASAEPKTEAKIDKKAEAASEEPAPASDAMDIDKDEPAKAEVTAED</sequence>
<name>A0A6A6UVE6_9PEZI</name>
<feature type="region of interest" description="Disordered" evidence="1">
    <location>
        <begin position="1"/>
        <end position="109"/>
    </location>
</feature>
<dbReference type="InterPro" id="IPR000313">
    <property type="entry name" value="PWWP_dom"/>
</dbReference>
<reference evidence="3" key="1">
    <citation type="journal article" date="2020" name="Stud. Mycol.">
        <title>101 Dothideomycetes genomes: a test case for predicting lifestyles and emergence of pathogens.</title>
        <authorList>
            <person name="Haridas S."/>
            <person name="Albert R."/>
            <person name="Binder M."/>
            <person name="Bloem J."/>
            <person name="Labutti K."/>
            <person name="Salamov A."/>
            <person name="Andreopoulos B."/>
            <person name="Baker S."/>
            <person name="Barry K."/>
            <person name="Bills G."/>
            <person name="Bluhm B."/>
            <person name="Cannon C."/>
            <person name="Castanera R."/>
            <person name="Culley D."/>
            <person name="Daum C."/>
            <person name="Ezra D."/>
            <person name="Gonzalez J."/>
            <person name="Henrissat B."/>
            <person name="Kuo A."/>
            <person name="Liang C."/>
            <person name="Lipzen A."/>
            <person name="Lutzoni F."/>
            <person name="Magnuson J."/>
            <person name="Mondo S."/>
            <person name="Nolan M."/>
            <person name="Ohm R."/>
            <person name="Pangilinan J."/>
            <person name="Park H.-J."/>
            <person name="Ramirez L."/>
            <person name="Alfaro M."/>
            <person name="Sun H."/>
            <person name="Tritt A."/>
            <person name="Yoshinaga Y."/>
            <person name="Zwiers L.-H."/>
            <person name="Turgeon B."/>
            <person name="Goodwin S."/>
            <person name="Spatafora J."/>
            <person name="Crous P."/>
            <person name="Grigoriev I."/>
        </authorList>
    </citation>
    <scope>NUCLEOTIDE SEQUENCE</scope>
    <source>
        <strain evidence="3">CBS 115976</strain>
    </source>
</reference>
<dbReference type="EMBL" id="MU004230">
    <property type="protein sequence ID" value="KAF2674934.1"/>
    <property type="molecule type" value="Genomic_DNA"/>
</dbReference>
<feature type="region of interest" description="Disordered" evidence="1">
    <location>
        <begin position="246"/>
        <end position="358"/>
    </location>
</feature>
<keyword evidence="4" id="KW-1185">Reference proteome</keyword>
<dbReference type="Pfam" id="PF00855">
    <property type="entry name" value="PWWP"/>
    <property type="match status" value="1"/>
</dbReference>
<evidence type="ECO:0000313" key="4">
    <source>
        <dbReference type="Proteomes" id="UP000799302"/>
    </source>
</evidence>
<feature type="region of interest" description="Disordered" evidence="1">
    <location>
        <begin position="453"/>
        <end position="536"/>
    </location>
</feature>
<feature type="compositionally biased region" description="Basic and acidic residues" evidence="1">
    <location>
        <begin position="492"/>
        <end position="508"/>
    </location>
</feature>
<dbReference type="PROSITE" id="PS50812">
    <property type="entry name" value="PWWP"/>
    <property type="match status" value="1"/>
</dbReference>
<dbReference type="SUPFAM" id="SSF63748">
    <property type="entry name" value="Tudor/PWWP/MBT"/>
    <property type="match status" value="1"/>
</dbReference>
<evidence type="ECO:0000313" key="3">
    <source>
        <dbReference type="EMBL" id="KAF2674934.1"/>
    </source>
</evidence>
<organism evidence="3 4">
    <name type="scientific">Microthyrium microscopicum</name>
    <dbReference type="NCBI Taxonomy" id="703497"/>
    <lineage>
        <taxon>Eukaryota</taxon>
        <taxon>Fungi</taxon>
        <taxon>Dikarya</taxon>
        <taxon>Ascomycota</taxon>
        <taxon>Pezizomycotina</taxon>
        <taxon>Dothideomycetes</taxon>
        <taxon>Dothideomycetes incertae sedis</taxon>
        <taxon>Microthyriales</taxon>
        <taxon>Microthyriaceae</taxon>
        <taxon>Microthyrium</taxon>
    </lineage>
</organism>
<feature type="domain" description="PWWP" evidence="2">
    <location>
        <begin position="118"/>
        <end position="189"/>
    </location>
</feature>
<dbReference type="AlphaFoldDB" id="A0A6A6UVE6"/>
<accession>A0A6A6UVE6</accession>